<keyword evidence="3" id="KW-1185">Reference proteome</keyword>
<reference evidence="2 3" key="1">
    <citation type="submission" date="2014-03" db="EMBL/GenBank/DDBJ databases">
        <title>Genomics of Bifidobacteria.</title>
        <authorList>
            <person name="Ventura M."/>
            <person name="Milani C."/>
            <person name="Lugli G.A."/>
        </authorList>
    </citation>
    <scope>NUCLEOTIDE SEQUENCE [LARGE SCALE GENOMIC DNA]</scope>
    <source>
        <strain evidence="2 3">LMG 21589</strain>
    </source>
</reference>
<feature type="region of interest" description="Disordered" evidence="1">
    <location>
        <begin position="1"/>
        <end position="20"/>
    </location>
</feature>
<protein>
    <submittedName>
        <fullName evidence="2">Phage protein Gp19/Gp15/Gp42</fullName>
    </submittedName>
</protein>
<comment type="caution">
    <text evidence="2">The sequence shown here is derived from an EMBL/GenBank/DDBJ whole genome shotgun (WGS) entry which is preliminary data.</text>
</comment>
<evidence type="ECO:0000313" key="3">
    <source>
        <dbReference type="Proteomes" id="UP000029033"/>
    </source>
</evidence>
<organism evidence="2 3">
    <name type="scientific">Bifidobacterium scardovii</name>
    <dbReference type="NCBI Taxonomy" id="158787"/>
    <lineage>
        <taxon>Bacteria</taxon>
        <taxon>Bacillati</taxon>
        <taxon>Actinomycetota</taxon>
        <taxon>Actinomycetes</taxon>
        <taxon>Bifidobacteriales</taxon>
        <taxon>Bifidobacteriaceae</taxon>
        <taxon>Bifidobacterium</taxon>
    </lineage>
</organism>
<dbReference type="Proteomes" id="UP000029033">
    <property type="component" value="Unassembled WGS sequence"/>
</dbReference>
<dbReference type="eggNOG" id="ENOG50338N2">
    <property type="taxonomic scope" value="Bacteria"/>
</dbReference>
<dbReference type="STRING" id="158787.BSCA_1873"/>
<accession>A0A087D412</accession>
<gene>
    <name evidence="2" type="ORF">BSCA_1873</name>
</gene>
<dbReference type="GeneID" id="85164975"/>
<sequence length="148" mass="16452">MSDDEPTDPGMGGDIRPLATHDDLEKRWHTLTPDEQSQADELLADASEIIRNRLANYTETHDPAWWQTHRRMLTAVCCQMVRTAMEQQVAGIPYGATQATETTGPFTTSYAWASPDGYLRFGDDMLRQLGLGGQRAYSIDMSTGKVNG</sequence>
<dbReference type="AlphaFoldDB" id="A0A087D412"/>
<dbReference type="InterPro" id="IPR018963">
    <property type="entry name" value="Mycophage_D29_Gp19"/>
</dbReference>
<evidence type="ECO:0000313" key="2">
    <source>
        <dbReference type="EMBL" id="KFI90262.1"/>
    </source>
</evidence>
<dbReference type="EMBL" id="JGZO01000031">
    <property type="protein sequence ID" value="KFI90262.1"/>
    <property type="molecule type" value="Genomic_DNA"/>
</dbReference>
<name>A0A087D412_9BIFI</name>
<evidence type="ECO:0000256" key="1">
    <source>
        <dbReference type="SAM" id="MobiDB-lite"/>
    </source>
</evidence>
<dbReference type="Pfam" id="PF09355">
    <property type="entry name" value="Phage_Gp19"/>
    <property type="match status" value="1"/>
</dbReference>
<dbReference type="RefSeq" id="WP_033519559.1">
    <property type="nucleotide sequence ID" value="NZ_CAUPKV010000018.1"/>
</dbReference>
<proteinExistence type="predicted"/>